<reference evidence="1 2" key="1">
    <citation type="journal article" date="2018" name="Nat. Ecol. Evol.">
        <title>Shark genomes provide insights into elasmobranch evolution and the origin of vertebrates.</title>
        <authorList>
            <person name="Hara Y"/>
            <person name="Yamaguchi K"/>
            <person name="Onimaru K"/>
            <person name="Kadota M"/>
            <person name="Koyanagi M"/>
            <person name="Keeley SD"/>
            <person name="Tatsumi K"/>
            <person name="Tanaka K"/>
            <person name="Motone F"/>
            <person name="Kageyama Y"/>
            <person name="Nozu R"/>
            <person name="Adachi N"/>
            <person name="Nishimura O"/>
            <person name="Nakagawa R"/>
            <person name="Tanegashima C"/>
            <person name="Kiyatake I"/>
            <person name="Matsumoto R"/>
            <person name="Murakumo K"/>
            <person name="Nishida K"/>
            <person name="Terakita A"/>
            <person name="Kuratani S"/>
            <person name="Sato K"/>
            <person name="Hyodo S Kuraku.S."/>
        </authorList>
    </citation>
    <scope>NUCLEOTIDE SEQUENCE [LARGE SCALE GENOMIC DNA]</scope>
</reference>
<dbReference type="GO" id="GO:0003676">
    <property type="term" value="F:nucleic acid binding"/>
    <property type="evidence" value="ECO:0007669"/>
    <property type="project" value="InterPro"/>
</dbReference>
<gene>
    <name evidence="1" type="ORF">chiPu_0026106</name>
</gene>
<evidence type="ECO:0000313" key="2">
    <source>
        <dbReference type="Proteomes" id="UP000287033"/>
    </source>
</evidence>
<name>A0A401THC6_CHIPU</name>
<dbReference type="Proteomes" id="UP000287033">
    <property type="component" value="Unassembled WGS sequence"/>
</dbReference>
<proteinExistence type="predicted"/>
<comment type="caution">
    <text evidence="1">The sequence shown here is derived from an EMBL/GenBank/DDBJ whole genome shotgun (WGS) entry which is preliminary data.</text>
</comment>
<keyword evidence="2" id="KW-1185">Reference proteome</keyword>
<dbReference type="EMBL" id="BEZZ01072510">
    <property type="protein sequence ID" value="GCC42042.1"/>
    <property type="molecule type" value="Genomic_DNA"/>
</dbReference>
<sequence>MNRTLKVAIVKAMAETGQGWVGVLPCILTHLRATPGHSTGLTPFELMTGRAMRLPETVIEGERDPRPTCLRRAEAMDLGGVHVRNDVRYARRPHFGPGFQRIRDVGPVRLRLL</sequence>
<dbReference type="OrthoDB" id="8947436at2759"/>
<evidence type="ECO:0000313" key="1">
    <source>
        <dbReference type="EMBL" id="GCC42042.1"/>
    </source>
</evidence>
<protein>
    <submittedName>
        <fullName evidence="1">Uncharacterized protein</fullName>
    </submittedName>
</protein>
<dbReference type="InterPro" id="IPR036397">
    <property type="entry name" value="RNaseH_sf"/>
</dbReference>
<dbReference type="AlphaFoldDB" id="A0A401THC6"/>
<organism evidence="1 2">
    <name type="scientific">Chiloscyllium punctatum</name>
    <name type="common">Brownbanded bambooshark</name>
    <name type="synonym">Hemiscyllium punctatum</name>
    <dbReference type="NCBI Taxonomy" id="137246"/>
    <lineage>
        <taxon>Eukaryota</taxon>
        <taxon>Metazoa</taxon>
        <taxon>Chordata</taxon>
        <taxon>Craniata</taxon>
        <taxon>Vertebrata</taxon>
        <taxon>Chondrichthyes</taxon>
        <taxon>Elasmobranchii</taxon>
        <taxon>Galeomorphii</taxon>
        <taxon>Galeoidea</taxon>
        <taxon>Orectolobiformes</taxon>
        <taxon>Hemiscylliidae</taxon>
        <taxon>Chiloscyllium</taxon>
    </lineage>
</organism>
<dbReference type="Gene3D" id="3.30.420.10">
    <property type="entry name" value="Ribonuclease H-like superfamily/Ribonuclease H"/>
    <property type="match status" value="1"/>
</dbReference>
<accession>A0A401THC6</accession>